<sequence>MKKTILLLVFFLTTKLLFAHDCLPQLAKCPIDNTEVKFCVYGPSAAFGIFTDFQLKVDIDDYYEVQIKSCPKCHFSGFLADFKVVYNDKEKSEIKGFLSKYNSIAIDDVKECQIAGELKEFQKESNDKIGNCFLIGSYILKIRPNKMEIRKELQNKARHYFMKAVADKEYKNPNELASINYLIAEMYRRTADFKNAIKFYNVVVKNPKKSPWIEEMVVIQKELAVKKNEINTI</sequence>
<name>A0A1M5MZJ7_9FLAO</name>
<dbReference type="InterPro" id="IPR011990">
    <property type="entry name" value="TPR-like_helical_dom_sf"/>
</dbReference>
<proteinExistence type="predicted"/>
<feature type="signal peptide" evidence="1">
    <location>
        <begin position="1"/>
        <end position="19"/>
    </location>
</feature>
<protein>
    <recommendedName>
        <fullName evidence="4">Tetratricopeptide repeat-containing protein</fullName>
    </recommendedName>
</protein>
<dbReference type="InterPro" id="IPR018708">
    <property type="entry name" value="DUF2225"/>
</dbReference>
<dbReference type="AlphaFoldDB" id="A0A1M5MZJ7"/>
<dbReference type="EMBL" id="FQWB01000007">
    <property type="protein sequence ID" value="SHG82744.1"/>
    <property type="molecule type" value="Genomic_DNA"/>
</dbReference>
<reference evidence="3" key="1">
    <citation type="submission" date="2016-11" db="EMBL/GenBank/DDBJ databases">
        <authorList>
            <person name="Varghese N."/>
            <person name="Submissions S."/>
        </authorList>
    </citation>
    <scope>NUCLEOTIDE SEQUENCE [LARGE SCALE GENOMIC DNA]</scope>
    <source>
        <strain evidence="3">DSM 19978</strain>
    </source>
</reference>
<evidence type="ECO:0000313" key="2">
    <source>
        <dbReference type="EMBL" id="SHG82744.1"/>
    </source>
</evidence>
<keyword evidence="3" id="KW-1185">Reference proteome</keyword>
<feature type="chain" id="PRO_5009912469" description="Tetratricopeptide repeat-containing protein" evidence="1">
    <location>
        <begin position="20"/>
        <end position="233"/>
    </location>
</feature>
<evidence type="ECO:0000256" key="1">
    <source>
        <dbReference type="SAM" id="SignalP"/>
    </source>
</evidence>
<dbReference type="Gene3D" id="1.25.40.10">
    <property type="entry name" value="Tetratricopeptide repeat domain"/>
    <property type="match status" value="1"/>
</dbReference>
<accession>A0A1M5MZJ7</accession>
<dbReference type="Pfam" id="PF09986">
    <property type="entry name" value="DUF2225"/>
    <property type="match status" value="1"/>
</dbReference>
<dbReference type="RefSeq" id="WP_170860879.1">
    <property type="nucleotide sequence ID" value="NZ_FQWB01000007.1"/>
</dbReference>
<keyword evidence="1" id="KW-0732">Signal</keyword>
<organism evidence="2 3">
    <name type="scientific">Flavobacterium fluvii</name>
    <dbReference type="NCBI Taxonomy" id="468056"/>
    <lineage>
        <taxon>Bacteria</taxon>
        <taxon>Pseudomonadati</taxon>
        <taxon>Bacteroidota</taxon>
        <taxon>Flavobacteriia</taxon>
        <taxon>Flavobacteriales</taxon>
        <taxon>Flavobacteriaceae</taxon>
        <taxon>Flavobacterium</taxon>
    </lineage>
</organism>
<evidence type="ECO:0008006" key="4">
    <source>
        <dbReference type="Google" id="ProtNLM"/>
    </source>
</evidence>
<gene>
    <name evidence="2" type="ORF">SAMN05443549_10758</name>
</gene>
<dbReference type="Proteomes" id="UP000184516">
    <property type="component" value="Unassembled WGS sequence"/>
</dbReference>
<evidence type="ECO:0000313" key="3">
    <source>
        <dbReference type="Proteomes" id="UP000184516"/>
    </source>
</evidence>